<dbReference type="PANTHER" id="PTHR46890:SF48">
    <property type="entry name" value="RNA-DIRECTED DNA POLYMERASE"/>
    <property type="match status" value="1"/>
</dbReference>
<dbReference type="GO" id="GO:0003964">
    <property type="term" value="F:RNA-directed DNA polymerase activity"/>
    <property type="evidence" value="ECO:0007669"/>
    <property type="project" value="UniProtKB-KW"/>
</dbReference>
<evidence type="ECO:0000313" key="2">
    <source>
        <dbReference type="Proteomes" id="UP001151760"/>
    </source>
</evidence>
<reference evidence="1" key="2">
    <citation type="submission" date="2022-01" db="EMBL/GenBank/DDBJ databases">
        <authorList>
            <person name="Yamashiro T."/>
            <person name="Shiraishi A."/>
            <person name="Satake H."/>
            <person name="Nakayama K."/>
        </authorList>
    </citation>
    <scope>NUCLEOTIDE SEQUENCE</scope>
</reference>
<dbReference type="PANTHER" id="PTHR46890">
    <property type="entry name" value="NON-LTR RETROLELEMENT REVERSE TRANSCRIPTASE-LIKE PROTEIN-RELATED"/>
    <property type="match status" value="1"/>
</dbReference>
<dbReference type="CDD" id="cd01650">
    <property type="entry name" value="RT_nLTR_like"/>
    <property type="match status" value="1"/>
</dbReference>
<keyword evidence="2" id="KW-1185">Reference proteome</keyword>
<dbReference type="InterPro" id="IPR052343">
    <property type="entry name" value="Retrotransposon-Effector_Assoc"/>
</dbReference>
<name>A0ABQ4WVF9_9ASTR</name>
<reference evidence="1" key="1">
    <citation type="journal article" date="2022" name="Int. J. Mol. Sci.">
        <title>Draft Genome of Tanacetum Coccineum: Genomic Comparison of Closely Related Tanacetum-Family Plants.</title>
        <authorList>
            <person name="Yamashiro T."/>
            <person name="Shiraishi A."/>
            <person name="Nakayama K."/>
            <person name="Satake H."/>
        </authorList>
    </citation>
    <scope>NUCLEOTIDE SEQUENCE</scope>
</reference>
<comment type="caution">
    <text evidence="1">The sequence shown here is derived from an EMBL/GenBank/DDBJ whole genome shotgun (WGS) entry which is preliminary data.</text>
</comment>
<dbReference type="Proteomes" id="UP001151760">
    <property type="component" value="Unassembled WGS sequence"/>
</dbReference>
<accession>A0ABQ4WVF9</accession>
<keyword evidence="1" id="KW-0808">Transferase</keyword>
<evidence type="ECO:0000313" key="1">
    <source>
        <dbReference type="EMBL" id="GJS56875.1"/>
    </source>
</evidence>
<proteinExistence type="predicted"/>
<sequence>MFGIDDNKALGPDGFTSKIFKKAWSVVGVDVCKAVKDFFLLKCITKIITNRIKGVLDKLVDLNQSAFISGRNITDNIMLTQELLKGYNRKVGGQRCAFKIDLQKAYDTGDPMSPYLFTLVMEVFNLILKKEIKESGNFKYHVGCKEMKITHLCFADDLLVLNNGDVQSVLIIIKALDILVNA</sequence>
<protein>
    <submittedName>
        <fullName evidence="1">RNA-directed DNA polymerase, eukaryota, reverse transcriptase zinc-binding domain protein</fullName>
    </submittedName>
</protein>
<keyword evidence="1" id="KW-0548">Nucleotidyltransferase</keyword>
<keyword evidence="1" id="KW-0695">RNA-directed DNA polymerase</keyword>
<organism evidence="1 2">
    <name type="scientific">Tanacetum coccineum</name>
    <dbReference type="NCBI Taxonomy" id="301880"/>
    <lineage>
        <taxon>Eukaryota</taxon>
        <taxon>Viridiplantae</taxon>
        <taxon>Streptophyta</taxon>
        <taxon>Embryophyta</taxon>
        <taxon>Tracheophyta</taxon>
        <taxon>Spermatophyta</taxon>
        <taxon>Magnoliopsida</taxon>
        <taxon>eudicotyledons</taxon>
        <taxon>Gunneridae</taxon>
        <taxon>Pentapetalae</taxon>
        <taxon>asterids</taxon>
        <taxon>campanulids</taxon>
        <taxon>Asterales</taxon>
        <taxon>Asteraceae</taxon>
        <taxon>Asteroideae</taxon>
        <taxon>Anthemideae</taxon>
        <taxon>Anthemidinae</taxon>
        <taxon>Tanacetum</taxon>
    </lineage>
</organism>
<dbReference type="EMBL" id="BQNB010008967">
    <property type="protein sequence ID" value="GJS56875.1"/>
    <property type="molecule type" value="Genomic_DNA"/>
</dbReference>
<gene>
    <name evidence="1" type="ORF">Tco_0651659</name>
</gene>